<evidence type="ECO:0000313" key="7">
    <source>
        <dbReference type="Proteomes" id="UP000295620"/>
    </source>
</evidence>
<evidence type="ECO:0000313" key="6">
    <source>
        <dbReference type="EMBL" id="TDQ09717.1"/>
    </source>
</evidence>
<dbReference type="GO" id="GO:0055085">
    <property type="term" value="P:transmembrane transport"/>
    <property type="evidence" value="ECO:0007669"/>
    <property type="project" value="InterPro"/>
</dbReference>
<dbReference type="PROSITE" id="PS52015">
    <property type="entry name" value="TONB_CTD"/>
    <property type="match status" value="1"/>
</dbReference>
<gene>
    <name evidence="6" type="ORF">ATK78_1875</name>
</gene>
<evidence type="ECO:0000259" key="5">
    <source>
        <dbReference type="PROSITE" id="PS52015"/>
    </source>
</evidence>
<dbReference type="AlphaFoldDB" id="A0A4V3D185"/>
<evidence type="ECO:0000256" key="4">
    <source>
        <dbReference type="ARBA" id="ARBA00023136"/>
    </source>
</evidence>
<dbReference type="InterPro" id="IPR037682">
    <property type="entry name" value="TonB_C"/>
</dbReference>
<evidence type="ECO:0000256" key="3">
    <source>
        <dbReference type="ARBA" id="ARBA00022989"/>
    </source>
</evidence>
<proteinExistence type="predicted"/>
<dbReference type="OrthoDB" id="1096636at2"/>
<keyword evidence="3" id="KW-1133">Transmembrane helix</keyword>
<dbReference type="EMBL" id="SNYC01000004">
    <property type="protein sequence ID" value="TDQ09717.1"/>
    <property type="molecule type" value="Genomic_DNA"/>
</dbReference>
<sequence>MSKILTLIFLLSGFVLKAEPELKGGLESFINANKIYPQYSLRNCIDGTVTIGFKLNKNGKVYFSVIRSGVGTDLDDEALRLVRMSSGQWIVPEDHDTATVIIAPIKFTISGQDCQGKSRQEINLAIESYRANKGSTDAVLNFYRNKGTATYTRAEELRILALKQSLGYDEAYFKERIEDGLKKIQQKDQQGACEDFRFVKNMGSNLADEMLAKYCN</sequence>
<protein>
    <submittedName>
        <fullName evidence="6">TonB family protein</fullName>
    </submittedName>
</protein>
<dbReference type="InterPro" id="IPR006260">
    <property type="entry name" value="TonB/TolA_C"/>
</dbReference>
<dbReference type="SUPFAM" id="SSF74653">
    <property type="entry name" value="TolA/TonB C-terminal domain"/>
    <property type="match status" value="1"/>
</dbReference>
<feature type="domain" description="TonB C-terminal" evidence="5">
    <location>
        <begin position="21"/>
        <end position="116"/>
    </location>
</feature>
<keyword evidence="7" id="KW-1185">Reference proteome</keyword>
<dbReference type="Pfam" id="PF03544">
    <property type="entry name" value="TonB_C"/>
    <property type="match status" value="1"/>
</dbReference>
<organism evidence="6 7">
    <name type="scientific">Pedobacter metabolipauper</name>
    <dbReference type="NCBI Taxonomy" id="425513"/>
    <lineage>
        <taxon>Bacteria</taxon>
        <taxon>Pseudomonadati</taxon>
        <taxon>Bacteroidota</taxon>
        <taxon>Sphingobacteriia</taxon>
        <taxon>Sphingobacteriales</taxon>
        <taxon>Sphingobacteriaceae</taxon>
        <taxon>Pedobacter</taxon>
    </lineage>
</organism>
<dbReference type="GO" id="GO:0016020">
    <property type="term" value="C:membrane"/>
    <property type="evidence" value="ECO:0007669"/>
    <property type="project" value="UniProtKB-SubCell"/>
</dbReference>
<name>A0A4V3D185_9SPHI</name>
<accession>A0A4V3D185</accession>
<dbReference type="NCBIfam" id="TIGR01352">
    <property type="entry name" value="tonB_Cterm"/>
    <property type="match status" value="1"/>
</dbReference>
<comment type="caution">
    <text evidence="6">The sequence shown here is derived from an EMBL/GenBank/DDBJ whole genome shotgun (WGS) entry which is preliminary data.</text>
</comment>
<keyword evidence="4" id="KW-0472">Membrane</keyword>
<dbReference type="Gene3D" id="3.30.1150.10">
    <property type="match status" value="1"/>
</dbReference>
<dbReference type="Proteomes" id="UP000295620">
    <property type="component" value="Unassembled WGS sequence"/>
</dbReference>
<reference evidence="6 7" key="1">
    <citation type="submission" date="2019-03" db="EMBL/GenBank/DDBJ databases">
        <title>Genomic Encyclopedia of Archaeal and Bacterial Type Strains, Phase II (KMG-II): from individual species to whole genera.</title>
        <authorList>
            <person name="Goeker M."/>
        </authorList>
    </citation>
    <scope>NUCLEOTIDE SEQUENCE [LARGE SCALE GENOMIC DNA]</scope>
    <source>
        <strain evidence="6 7">DSM 19035</strain>
    </source>
</reference>
<keyword evidence="2" id="KW-0812">Transmembrane</keyword>
<comment type="subcellular location">
    <subcellularLocation>
        <location evidence="1">Membrane</location>
        <topology evidence="1">Single-pass membrane protein</topology>
    </subcellularLocation>
</comment>
<evidence type="ECO:0000256" key="2">
    <source>
        <dbReference type="ARBA" id="ARBA00022692"/>
    </source>
</evidence>
<dbReference type="RefSeq" id="WP_133575779.1">
    <property type="nucleotide sequence ID" value="NZ_SNYC01000004.1"/>
</dbReference>
<evidence type="ECO:0000256" key="1">
    <source>
        <dbReference type="ARBA" id="ARBA00004167"/>
    </source>
</evidence>